<feature type="binding site" evidence="7">
    <location>
        <position position="160"/>
    </location>
    <ligand>
        <name>substrate</name>
    </ligand>
</feature>
<evidence type="ECO:0000256" key="1">
    <source>
        <dbReference type="ARBA" id="ARBA00011076"/>
    </source>
</evidence>
<dbReference type="Pfam" id="PF04960">
    <property type="entry name" value="Glutaminase"/>
    <property type="match status" value="1"/>
</dbReference>
<evidence type="ECO:0000313" key="11">
    <source>
        <dbReference type="Proteomes" id="UP000570517"/>
    </source>
</evidence>
<feature type="binding site" evidence="7">
    <location>
        <position position="64"/>
    </location>
    <ligand>
        <name>substrate</name>
    </ligand>
</feature>
<evidence type="ECO:0000259" key="9">
    <source>
        <dbReference type="PROSITE" id="PS50801"/>
    </source>
</evidence>
<dbReference type="InterPro" id="IPR012338">
    <property type="entry name" value="Beta-lactam/transpept-like"/>
</dbReference>
<comment type="catalytic activity">
    <reaction evidence="5 7">
        <text>L-glutamine + H2O = L-glutamate + NH4(+)</text>
        <dbReference type="Rhea" id="RHEA:15889"/>
        <dbReference type="ChEBI" id="CHEBI:15377"/>
        <dbReference type="ChEBI" id="CHEBI:28938"/>
        <dbReference type="ChEBI" id="CHEBI:29985"/>
        <dbReference type="ChEBI" id="CHEBI:58359"/>
        <dbReference type="EC" id="3.5.1.2"/>
    </reaction>
</comment>
<dbReference type="InterPro" id="IPR058548">
    <property type="entry name" value="MlaB-like_STAS"/>
</dbReference>
<dbReference type="EMBL" id="JABFYL010000014">
    <property type="protein sequence ID" value="NVN49285.1"/>
    <property type="molecule type" value="Genomic_DNA"/>
</dbReference>
<name>A0A850PPE1_9MYCO</name>
<dbReference type="NCBIfam" id="NF002134">
    <property type="entry name" value="PRK00971.1-4"/>
    <property type="match status" value="1"/>
</dbReference>
<protein>
    <recommendedName>
        <fullName evidence="6 7">Glutaminase</fullName>
        <ecNumber evidence="3 7">3.5.1.2</ecNumber>
    </recommendedName>
</protein>
<dbReference type="EC" id="3.5.1.2" evidence="3 7"/>
<reference evidence="10 11" key="1">
    <citation type="submission" date="2020-05" db="EMBL/GenBank/DDBJ databases">
        <title>Draft genome sequence of Mycobacterium hippocampi DL, isolated from European seabass, Dicentrarchus labrax, reared in fish farms.</title>
        <authorList>
            <person name="Stathopoulou P."/>
            <person name="Asimakis E."/>
            <person name="Tzokas K."/>
            <person name="Batargias C."/>
            <person name="Tsiamis G."/>
        </authorList>
    </citation>
    <scope>NUCLEOTIDE SEQUENCE [LARGE SCALE GENOMIC DNA]</scope>
    <source>
        <strain evidence="10 11">DL</strain>
    </source>
</reference>
<evidence type="ECO:0000256" key="7">
    <source>
        <dbReference type="HAMAP-Rule" id="MF_00313"/>
    </source>
</evidence>
<comment type="subunit">
    <text evidence="2 7">Homotetramer.</text>
</comment>
<keyword evidence="11" id="KW-1185">Reference proteome</keyword>
<proteinExistence type="inferred from homology"/>
<dbReference type="Proteomes" id="UP000570517">
    <property type="component" value="Unassembled WGS sequence"/>
</dbReference>
<comment type="caution">
    <text evidence="10">The sequence shown here is derived from an EMBL/GenBank/DDBJ whole genome shotgun (WGS) entry which is preliminary data.</text>
</comment>
<dbReference type="InterPro" id="IPR015868">
    <property type="entry name" value="Glutaminase"/>
</dbReference>
<feature type="binding site" evidence="7">
    <location>
        <position position="191"/>
    </location>
    <ligand>
        <name>substrate</name>
    </ligand>
</feature>
<dbReference type="SUPFAM" id="SSF56601">
    <property type="entry name" value="beta-lactamase/transpeptidase-like"/>
    <property type="match status" value="1"/>
</dbReference>
<organism evidence="10 11">
    <name type="scientific">Mycolicibacterium hippocampi</name>
    <dbReference type="NCBI Taxonomy" id="659824"/>
    <lineage>
        <taxon>Bacteria</taxon>
        <taxon>Bacillati</taxon>
        <taxon>Actinomycetota</taxon>
        <taxon>Actinomycetes</taxon>
        <taxon>Mycobacteriales</taxon>
        <taxon>Mycobacteriaceae</taxon>
        <taxon>Mycolicibacterium</taxon>
    </lineage>
</organism>
<dbReference type="GO" id="GO:0006537">
    <property type="term" value="P:glutamate biosynthetic process"/>
    <property type="evidence" value="ECO:0007669"/>
    <property type="project" value="TreeGrafter"/>
</dbReference>
<evidence type="ECO:0000256" key="3">
    <source>
        <dbReference type="ARBA" id="ARBA00012918"/>
    </source>
</evidence>
<dbReference type="FunFam" id="3.40.710.10:FF:000005">
    <property type="entry name" value="Glutaminase"/>
    <property type="match status" value="1"/>
</dbReference>
<evidence type="ECO:0000256" key="4">
    <source>
        <dbReference type="ARBA" id="ARBA00022801"/>
    </source>
</evidence>
<evidence type="ECO:0000256" key="2">
    <source>
        <dbReference type="ARBA" id="ARBA00011881"/>
    </source>
</evidence>
<dbReference type="Pfam" id="PF13466">
    <property type="entry name" value="STAS_2"/>
    <property type="match status" value="1"/>
</dbReference>
<comment type="similarity">
    <text evidence="1 7">Belongs to the glutaminase family.</text>
</comment>
<dbReference type="InterPro" id="IPR002645">
    <property type="entry name" value="STAS_dom"/>
</dbReference>
<dbReference type="GO" id="GO:0006543">
    <property type="term" value="P:L-glutamine catabolic process"/>
    <property type="evidence" value="ECO:0007669"/>
    <property type="project" value="TreeGrafter"/>
</dbReference>
<feature type="compositionally biased region" description="Basic and acidic residues" evidence="8">
    <location>
        <begin position="405"/>
        <end position="415"/>
    </location>
</feature>
<feature type="binding site" evidence="7">
    <location>
        <position position="167"/>
    </location>
    <ligand>
        <name>substrate</name>
    </ligand>
</feature>
<evidence type="ECO:0000256" key="6">
    <source>
        <dbReference type="ARBA" id="ARBA00070405"/>
    </source>
</evidence>
<feature type="domain" description="STAS" evidence="9">
    <location>
        <begin position="329"/>
        <end position="393"/>
    </location>
</feature>
<evidence type="ECO:0000313" key="10">
    <source>
        <dbReference type="EMBL" id="NVN49285.1"/>
    </source>
</evidence>
<dbReference type="RefSeq" id="WP_178357676.1">
    <property type="nucleotide sequence ID" value="NZ_JABFYL010000014.1"/>
</dbReference>
<dbReference type="InterPro" id="IPR036513">
    <property type="entry name" value="STAS_dom_sf"/>
</dbReference>
<keyword evidence="4 7" id="KW-0378">Hydrolase</keyword>
<dbReference type="Gene3D" id="3.30.750.24">
    <property type="entry name" value="STAS domain"/>
    <property type="match status" value="1"/>
</dbReference>
<dbReference type="PANTHER" id="PTHR12544:SF29">
    <property type="entry name" value="GLUTAMINASE"/>
    <property type="match status" value="1"/>
</dbReference>
<dbReference type="HAMAP" id="MF_00313">
    <property type="entry name" value="Glutaminase"/>
    <property type="match status" value="1"/>
</dbReference>
<dbReference type="GO" id="GO:0004359">
    <property type="term" value="F:glutaminase activity"/>
    <property type="evidence" value="ECO:0007669"/>
    <property type="project" value="UniProtKB-UniRule"/>
</dbReference>
<evidence type="ECO:0000256" key="8">
    <source>
        <dbReference type="SAM" id="MobiDB-lite"/>
    </source>
</evidence>
<feature type="region of interest" description="Disordered" evidence="8">
    <location>
        <begin position="385"/>
        <end position="415"/>
    </location>
</feature>
<keyword evidence="7" id="KW-0007">Acetylation</keyword>
<dbReference type="PROSITE" id="PS50801">
    <property type="entry name" value="STAS"/>
    <property type="match status" value="1"/>
</dbReference>
<feature type="binding site" evidence="7">
    <location>
        <position position="261"/>
    </location>
    <ligand>
        <name>substrate</name>
    </ligand>
</feature>
<evidence type="ECO:0000256" key="5">
    <source>
        <dbReference type="ARBA" id="ARBA00049534"/>
    </source>
</evidence>
<sequence>MKSPVPDYLDEIIETFKDDRQGELADYIPELARADPDTFGIALTVADGRTHSAGNDDYTFSIQSISKPFAYAAALTDLGLDAVHETVGVEPSGEAFNELSLEHGTRRPKNAMINAGAIAVHQLLVGRSSNVEERVERVRSFFSELAGRELSVDEAVCRSELDTADRNLAIAHMLKNYGIIDDAPHDVVEGYTRQCSIGVNVRDLAMMCATLANMGVHPVTGQQVVSRRVARQTLSVMTVCGMYDAAGEWLTTVGIPAKSGVSGGLIGALPGQCGLAVVSPPLDEHGNSVRGVRAFRKLSDDMGMHLAEAEPQGATVVRDFYVRGEKEAVLELQGTVQFSGAEAVLHALENDTTGTDRLTFDLSRVDRVNDVARRMLLEAKRRAELDGRTTDLVDPDGVLTSSDVDAAKEAASESH</sequence>
<feature type="binding site" evidence="7">
    <location>
        <position position="243"/>
    </location>
    <ligand>
        <name>substrate</name>
    </ligand>
</feature>
<dbReference type="Gene3D" id="3.40.710.10">
    <property type="entry name" value="DD-peptidase/beta-lactamase superfamily"/>
    <property type="match status" value="1"/>
</dbReference>
<dbReference type="AlphaFoldDB" id="A0A850PPE1"/>
<dbReference type="PANTHER" id="PTHR12544">
    <property type="entry name" value="GLUTAMINASE"/>
    <property type="match status" value="1"/>
</dbReference>
<dbReference type="SUPFAM" id="SSF52091">
    <property type="entry name" value="SpoIIaa-like"/>
    <property type="match status" value="1"/>
</dbReference>
<dbReference type="NCBIfam" id="TIGR03814">
    <property type="entry name" value="Gln_ase"/>
    <property type="match status" value="1"/>
</dbReference>
<gene>
    <name evidence="7" type="primary">glsA</name>
    <name evidence="10" type="ORF">HLY00_388</name>
</gene>
<feature type="binding site" evidence="7">
    <location>
        <position position="114"/>
    </location>
    <ligand>
        <name>substrate</name>
    </ligand>
</feature>
<accession>A0A850PPE1</accession>